<reference evidence="2" key="1">
    <citation type="submission" date="2017-09" db="EMBL/GenBank/DDBJ databases">
        <title>Complete Genome Sequence of ansamitocin-producing Bacterium Actinosynnema pretiosum X47.</title>
        <authorList>
            <person name="Cao G."/>
            <person name="Zong G."/>
            <person name="Zhong C."/>
            <person name="Fu J."/>
        </authorList>
    </citation>
    <scope>NUCLEOTIDE SEQUENCE [LARGE SCALE GENOMIC DNA]</scope>
    <source>
        <strain evidence="2">X47</strain>
    </source>
</reference>
<dbReference type="PANTHER" id="PTHR43031">
    <property type="entry name" value="FAD-DEPENDENT OXIDOREDUCTASE"/>
    <property type="match status" value="1"/>
</dbReference>
<evidence type="ECO:0000313" key="3">
    <source>
        <dbReference type="Proteomes" id="UP000218505"/>
    </source>
</evidence>
<proteinExistence type="predicted"/>
<dbReference type="AlphaFoldDB" id="A0A290Z0X4"/>
<dbReference type="InterPro" id="IPR050229">
    <property type="entry name" value="GlpE_sulfurtransferase"/>
</dbReference>
<dbReference type="InterPro" id="IPR001763">
    <property type="entry name" value="Rhodanese-like_dom"/>
</dbReference>
<evidence type="ECO:0000259" key="1">
    <source>
        <dbReference type="PROSITE" id="PS50206"/>
    </source>
</evidence>
<dbReference type="SUPFAM" id="SSF52821">
    <property type="entry name" value="Rhodanese/Cell cycle control phosphatase"/>
    <property type="match status" value="1"/>
</dbReference>
<organism evidence="2 3">
    <name type="scientific">Actinosynnema pretiosum</name>
    <dbReference type="NCBI Taxonomy" id="42197"/>
    <lineage>
        <taxon>Bacteria</taxon>
        <taxon>Bacillati</taxon>
        <taxon>Actinomycetota</taxon>
        <taxon>Actinomycetes</taxon>
        <taxon>Pseudonocardiales</taxon>
        <taxon>Pseudonocardiaceae</taxon>
        <taxon>Actinosynnema</taxon>
    </lineage>
</organism>
<dbReference type="RefSeq" id="WP_096491634.1">
    <property type="nucleotide sequence ID" value="NZ_CP023445.1"/>
</dbReference>
<dbReference type="Proteomes" id="UP000218505">
    <property type="component" value="Chromosome"/>
</dbReference>
<sequence>MSNALRFPPADPATAAAFFAAELAFETDPDDVARDLAAGTATGYLLVETRSAERFAELRVPGAINLPHPEISAETTADWDRDLVYVCYCESAQCNAATKGALKLAELGFRVKRLSGGITAWHAAGFPVEGDAVERAGATAAGNAAAGSAAAGGAAPGGAAGQAPVIACGC</sequence>
<dbReference type="InterPro" id="IPR036873">
    <property type="entry name" value="Rhodanese-like_dom_sf"/>
</dbReference>
<gene>
    <name evidence="2" type="ORF">CNX65_04500</name>
</gene>
<dbReference type="Gene3D" id="3.40.250.10">
    <property type="entry name" value="Rhodanese-like domain"/>
    <property type="match status" value="1"/>
</dbReference>
<dbReference type="PANTHER" id="PTHR43031:SF1">
    <property type="entry name" value="PYRIDINE NUCLEOTIDE-DISULPHIDE OXIDOREDUCTASE"/>
    <property type="match status" value="1"/>
</dbReference>
<dbReference type="EMBL" id="CP023445">
    <property type="protein sequence ID" value="ATE52635.1"/>
    <property type="molecule type" value="Genomic_DNA"/>
</dbReference>
<evidence type="ECO:0000313" key="2">
    <source>
        <dbReference type="EMBL" id="ATE52635.1"/>
    </source>
</evidence>
<dbReference type="KEGG" id="apre:CNX65_04500"/>
<name>A0A290Z0X4_9PSEU</name>
<dbReference type="Pfam" id="PF00581">
    <property type="entry name" value="Rhodanese"/>
    <property type="match status" value="1"/>
</dbReference>
<protein>
    <submittedName>
        <fullName evidence="2">Rhodanese</fullName>
    </submittedName>
</protein>
<dbReference type="SMART" id="SM00450">
    <property type="entry name" value="RHOD"/>
    <property type="match status" value="1"/>
</dbReference>
<keyword evidence="3" id="KW-1185">Reference proteome</keyword>
<dbReference type="PROSITE" id="PS50206">
    <property type="entry name" value="RHODANESE_3"/>
    <property type="match status" value="1"/>
</dbReference>
<accession>A0A290Z0X4</accession>
<feature type="domain" description="Rhodanese" evidence="1">
    <location>
        <begin position="40"/>
        <end position="130"/>
    </location>
</feature>